<protein>
    <submittedName>
        <fullName evidence="1">TCF15</fullName>
    </submittedName>
</protein>
<feature type="non-terminal residue" evidence="1">
    <location>
        <position position="125"/>
    </location>
</feature>
<feature type="non-terminal residue" evidence="1">
    <location>
        <position position="1"/>
    </location>
</feature>
<reference evidence="1" key="1">
    <citation type="submission" date="2014-12" db="EMBL/GenBank/DDBJ databases">
        <title>Parallel Evolution in Life History Adaptation Evident in the Tissue-Specific Poeciliopsis prolifica transcriptome.</title>
        <authorList>
            <person name="Jue N.K."/>
            <person name="Foley R.J."/>
            <person name="Obergfell C."/>
            <person name="Reznick D.N."/>
            <person name="O'Neill R.J."/>
            <person name="O'Neill M.J."/>
        </authorList>
    </citation>
    <scope>NUCLEOTIDE SEQUENCE</scope>
</reference>
<accession>A0A0S7EQ70</accession>
<sequence length="125" mass="14286">ISHLANVLLLGEDCRDGQPCLRYQDMILHGPAALSGPSLRPICTFCLSNQRKQVGRFLDRRVRETMHRCIGPPIRPILYLSKDIMFNLCPLLLSCGQKRRAENSKITQVRVELLQLIFNQVKRSS</sequence>
<evidence type="ECO:0000313" key="1">
    <source>
        <dbReference type="EMBL" id="JAO06741.1"/>
    </source>
</evidence>
<dbReference type="AlphaFoldDB" id="A0A0S7EQ70"/>
<dbReference type="EMBL" id="GBYX01474930">
    <property type="protein sequence ID" value="JAO06741.1"/>
    <property type="molecule type" value="Transcribed_RNA"/>
</dbReference>
<proteinExistence type="predicted"/>
<gene>
    <name evidence="1" type="primary">TCF15</name>
</gene>
<organism evidence="1">
    <name type="scientific">Poeciliopsis prolifica</name>
    <name type="common">blackstripe livebearer</name>
    <dbReference type="NCBI Taxonomy" id="188132"/>
    <lineage>
        <taxon>Eukaryota</taxon>
        <taxon>Metazoa</taxon>
        <taxon>Chordata</taxon>
        <taxon>Craniata</taxon>
        <taxon>Vertebrata</taxon>
        <taxon>Euteleostomi</taxon>
        <taxon>Actinopterygii</taxon>
        <taxon>Neopterygii</taxon>
        <taxon>Teleostei</taxon>
        <taxon>Neoteleostei</taxon>
        <taxon>Acanthomorphata</taxon>
        <taxon>Ovalentaria</taxon>
        <taxon>Atherinomorphae</taxon>
        <taxon>Cyprinodontiformes</taxon>
        <taxon>Poeciliidae</taxon>
        <taxon>Poeciliinae</taxon>
        <taxon>Poeciliopsis</taxon>
    </lineage>
</organism>
<name>A0A0S7EQ70_9TELE</name>